<dbReference type="Gene3D" id="2.160.10.10">
    <property type="entry name" value="Hexapeptide repeat proteins"/>
    <property type="match status" value="1"/>
</dbReference>
<dbReference type="InterPro" id="IPR053376">
    <property type="entry name" value="Serine_acetyltransferase"/>
</dbReference>
<evidence type="ECO:0000313" key="8">
    <source>
        <dbReference type="Proteomes" id="UP001160625"/>
    </source>
</evidence>
<protein>
    <recommendedName>
        <fullName evidence="2">serine O-acetyltransferase</fullName>
        <ecNumber evidence="2">2.3.1.30</ecNumber>
    </recommendedName>
</protein>
<gene>
    <name evidence="7" type="ORF">QGN17_19195</name>
</gene>
<comment type="similarity">
    <text evidence="1">Belongs to the transferase hexapeptide repeat family.</text>
</comment>
<keyword evidence="5" id="KW-0012">Acyltransferase</keyword>
<dbReference type="InterPro" id="IPR011004">
    <property type="entry name" value="Trimer_LpxA-like_sf"/>
</dbReference>
<dbReference type="PANTHER" id="PTHR42811">
    <property type="entry name" value="SERINE ACETYLTRANSFERASE"/>
    <property type="match status" value="1"/>
</dbReference>
<dbReference type="EMBL" id="JARYGZ010000004">
    <property type="protein sequence ID" value="MDH7640868.1"/>
    <property type="molecule type" value="Genomic_DNA"/>
</dbReference>
<name>A0ABT6N6X9_9SPHN</name>
<evidence type="ECO:0000256" key="5">
    <source>
        <dbReference type="ARBA" id="ARBA00023315"/>
    </source>
</evidence>
<dbReference type="RefSeq" id="WP_281046210.1">
    <property type="nucleotide sequence ID" value="NZ_JARYGZ010000004.1"/>
</dbReference>
<dbReference type="EC" id="2.3.1.30" evidence="2"/>
<dbReference type="InterPro" id="IPR001451">
    <property type="entry name" value="Hexapep"/>
</dbReference>
<evidence type="ECO:0000256" key="1">
    <source>
        <dbReference type="ARBA" id="ARBA00007274"/>
    </source>
</evidence>
<evidence type="ECO:0000256" key="2">
    <source>
        <dbReference type="ARBA" id="ARBA00013266"/>
    </source>
</evidence>
<dbReference type="InterPro" id="IPR042122">
    <property type="entry name" value="Ser_AcTrfase_N_sf"/>
</dbReference>
<organism evidence="7 8">
    <name type="scientific">Sphingomonas oryzagri</name>
    <dbReference type="NCBI Taxonomy" id="3042314"/>
    <lineage>
        <taxon>Bacteria</taxon>
        <taxon>Pseudomonadati</taxon>
        <taxon>Pseudomonadota</taxon>
        <taxon>Alphaproteobacteria</taxon>
        <taxon>Sphingomonadales</taxon>
        <taxon>Sphingomonadaceae</taxon>
        <taxon>Sphingomonas</taxon>
    </lineage>
</organism>
<dbReference type="Proteomes" id="UP001160625">
    <property type="component" value="Unassembled WGS sequence"/>
</dbReference>
<keyword evidence="4" id="KW-0808">Transferase</keyword>
<comment type="catalytic activity">
    <reaction evidence="6">
        <text>L-serine + acetyl-CoA = O-acetyl-L-serine + CoA</text>
        <dbReference type="Rhea" id="RHEA:24560"/>
        <dbReference type="ChEBI" id="CHEBI:33384"/>
        <dbReference type="ChEBI" id="CHEBI:57287"/>
        <dbReference type="ChEBI" id="CHEBI:57288"/>
        <dbReference type="ChEBI" id="CHEBI:58340"/>
        <dbReference type="EC" id="2.3.1.30"/>
    </reaction>
</comment>
<keyword evidence="3" id="KW-0028">Amino-acid biosynthesis</keyword>
<dbReference type="Pfam" id="PF00132">
    <property type="entry name" value="Hexapep"/>
    <property type="match status" value="1"/>
</dbReference>
<proteinExistence type="inferred from homology"/>
<comment type="caution">
    <text evidence="7">The sequence shown here is derived from an EMBL/GenBank/DDBJ whole genome shotgun (WGS) entry which is preliminary data.</text>
</comment>
<dbReference type="NCBIfam" id="NF041874">
    <property type="entry name" value="EPS_EpsC"/>
    <property type="match status" value="1"/>
</dbReference>
<dbReference type="SUPFAM" id="SSF51161">
    <property type="entry name" value="Trimeric LpxA-like enzymes"/>
    <property type="match status" value="1"/>
</dbReference>
<evidence type="ECO:0000313" key="7">
    <source>
        <dbReference type="EMBL" id="MDH7640868.1"/>
    </source>
</evidence>
<dbReference type="CDD" id="cd03354">
    <property type="entry name" value="LbH_SAT"/>
    <property type="match status" value="1"/>
</dbReference>
<evidence type="ECO:0000256" key="3">
    <source>
        <dbReference type="ARBA" id="ARBA00022605"/>
    </source>
</evidence>
<keyword evidence="8" id="KW-1185">Reference proteome</keyword>
<dbReference type="Gene3D" id="1.10.3130.10">
    <property type="entry name" value="serine acetyltransferase, domain 1"/>
    <property type="match status" value="1"/>
</dbReference>
<dbReference type="InterPro" id="IPR045304">
    <property type="entry name" value="LbH_SAT"/>
</dbReference>
<sequence>MTYSHPIDFPREIGSVIDGLRDTRQDWRAGHERHAEHGIRFPSRSALKRILRELSAALFPLRLGPPELNAGNENAWVDATLETTLDQLAAQIILELDLASPDTRERVAAERAIAITGALAGRLPAIRRLLDRDVEAAYRADPAARSVDEVLLRYPSIAAVIPYRIAHELYREGAPIVARTLTEIAYQRTGIDIHPGARIGAGLFIDHGTGVVIGETAILGETVHLHQGVTLGGGEPAGDGRRHPSLGDGVVVHPGAVLLGGVTVGEGSTIDANVVLRQDVPPGRFVRAALPSLD</sequence>
<evidence type="ECO:0000256" key="4">
    <source>
        <dbReference type="ARBA" id="ARBA00022679"/>
    </source>
</evidence>
<evidence type="ECO:0000256" key="6">
    <source>
        <dbReference type="ARBA" id="ARBA00049486"/>
    </source>
</evidence>
<reference evidence="7" key="1">
    <citation type="submission" date="2023-04" db="EMBL/GenBank/DDBJ databases">
        <title>Sphingomonas sp. MAHUQ-71 isolated from rice field.</title>
        <authorList>
            <person name="Huq M.A."/>
        </authorList>
    </citation>
    <scope>NUCLEOTIDE SEQUENCE</scope>
    <source>
        <strain evidence="7">MAHUQ-71</strain>
    </source>
</reference>
<accession>A0ABT6N6X9</accession>